<dbReference type="EMBL" id="PIUK01000017">
    <property type="protein sequence ID" value="MBY6275235.1"/>
    <property type="molecule type" value="Genomic_DNA"/>
</dbReference>
<protein>
    <submittedName>
        <fullName evidence="9">Peptidase M28</fullName>
    </submittedName>
</protein>
<evidence type="ECO:0000313" key="9">
    <source>
        <dbReference type="EMBL" id="MBY6275235.1"/>
    </source>
</evidence>
<feature type="binding site" evidence="8">
    <location>
        <position position="328"/>
    </location>
    <ligand>
        <name>Zn(2+)</name>
        <dbReference type="ChEBI" id="CHEBI:29105"/>
        <label>2</label>
    </ligand>
</feature>
<dbReference type="Pfam" id="PF05343">
    <property type="entry name" value="Peptidase_M42"/>
    <property type="match status" value="1"/>
</dbReference>
<keyword evidence="2" id="KW-0031">Aminopeptidase</keyword>
<dbReference type="GO" id="GO:0046872">
    <property type="term" value="F:metal ion binding"/>
    <property type="evidence" value="ECO:0007669"/>
    <property type="project" value="UniProtKB-UniRule"/>
</dbReference>
<feature type="binding site" evidence="8">
    <location>
        <position position="186"/>
    </location>
    <ligand>
        <name>Zn(2+)</name>
        <dbReference type="ChEBI" id="CHEBI:29105"/>
        <label>2</label>
    </ligand>
</feature>
<dbReference type="InterPro" id="IPR051464">
    <property type="entry name" value="Peptidase_M42_aminopept"/>
</dbReference>
<dbReference type="SUPFAM" id="SSF53187">
    <property type="entry name" value="Zn-dependent exopeptidases"/>
    <property type="match status" value="1"/>
</dbReference>
<feature type="binding site" evidence="8">
    <location>
        <position position="72"/>
    </location>
    <ligand>
        <name>Zn(2+)</name>
        <dbReference type="ChEBI" id="CHEBI:29105"/>
        <label>1</label>
    </ligand>
</feature>
<dbReference type="GO" id="GO:0006508">
    <property type="term" value="P:proteolysis"/>
    <property type="evidence" value="ECO:0007669"/>
    <property type="project" value="UniProtKB-KW"/>
</dbReference>
<proteinExistence type="inferred from homology"/>
<dbReference type="PIRSF" id="PIRSF001123">
    <property type="entry name" value="PepA_GA"/>
    <property type="match status" value="1"/>
</dbReference>
<dbReference type="InterPro" id="IPR023367">
    <property type="entry name" value="Peptidase_M42_dom2"/>
</dbReference>
<dbReference type="GO" id="GO:0004177">
    <property type="term" value="F:aminopeptidase activity"/>
    <property type="evidence" value="ECO:0007669"/>
    <property type="project" value="UniProtKB-UniRule"/>
</dbReference>
<evidence type="ECO:0000256" key="7">
    <source>
        <dbReference type="PIRSR" id="PIRSR001123-1"/>
    </source>
</evidence>
<dbReference type="CDD" id="cd05656">
    <property type="entry name" value="M42_Frv"/>
    <property type="match status" value="1"/>
</dbReference>
<feature type="binding site" evidence="8">
    <location>
        <position position="219"/>
    </location>
    <ligand>
        <name>Zn(2+)</name>
        <dbReference type="ChEBI" id="CHEBI:29105"/>
        <label>2</label>
    </ligand>
</feature>
<gene>
    <name evidence="9" type="ORF">CWE10_03315</name>
</gene>
<evidence type="ECO:0000256" key="4">
    <source>
        <dbReference type="ARBA" id="ARBA00022723"/>
    </source>
</evidence>
<sequence length="366" mass="39871">MEREAQLVDQRLKMYEELTSANGISGFEEPVRQVMRKYLEPLCDEIISDNLGSIAGIKKGQAGGPRIMLAGHLDEVGWMVTQITDKGFLKIQPIGGWWSQVMLAQRVKVLTRKGELIGVVGSKPPHILTQEERNKVVQIKDMFIDIGASSKEEAQEWGVRPGDPIVPYCDFHVMPNPKILMNKAWDNRAGCAVAIMVLEELKGQDHPNEVYAVGTVQEEVGLRGATTMANTIEPDIAFALDVGLATDVPGGDGQVEGKMGAGPLIMIYDASMVPHRGLRDLVIDTAEELEIPIQFQAMAGGGTDAGRIHIQGRGVPSLAVGFATRYIHSHAALIHRDDMENAAKLLAAVIKKLDAETVARLKNNLS</sequence>
<organism evidence="9 10">
    <name type="scientific">Symbiobacterium thermophilum</name>
    <dbReference type="NCBI Taxonomy" id="2734"/>
    <lineage>
        <taxon>Bacteria</taxon>
        <taxon>Bacillati</taxon>
        <taxon>Bacillota</taxon>
        <taxon>Clostridia</taxon>
        <taxon>Eubacteriales</taxon>
        <taxon>Symbiobacteriaceae</taxon>
        <taxon>Symbiobacterium</taxon>
    </lineage>
</organism>
<dbReference type="SUPFAM" id="SSF101821">
    <property type="entry name" value="Aminopeptidase/glucanase lid domain"/>
    <property type="match status" value="1"/>
</dbReference>
<dbReference type="InterPro" id="IPR008007">
    <property type="entry name" value="Peptidase_M42"/>
</dbReference>
<accession>A0A953I0D3</accession>
<dbReference type="Proteomes" id="UP000732377">
    <property type="component" value="Unassembled WGS sequence"/>
</dbReference>
<keyword evidence="5" id="KW-0378">Hydrolase</keyword>
<dbReference type="AlphaFoldDB" id="A0A953I0D3"/>
<evidence type="ECO:0000256" key="2">
    <source>
        <dbReference type="ARBA" id="ARBA00022438"/>
    </source>
</evidence>
<feature type="active site" description="Proton acceptor" evidence="7">
    <location>
        <position position="218"/>
    </location>
</feature>
<comment type="similarity">
    <text evidence="1 6">Belongs to the peptidase M42 family.</text>
</comment>
<evidence type="ECO:0000256" key="5">
    <source>
        <dbReference type="ARBA" id="ARBA00022801"/>
    </source>
</evidence>
<comment type="caution">
    <text evidence="9">The sequence shown here is derived from an EMBL/GenBank/DDBJ whole genome shotgun (WGS) entry which is preliminary data.</text>
</comment>
<dbReference type="PANTHER" id="PTHR32481:SF21">
    <property type="entry name" value="AMINOPEPTIDASE YSDC-RELATED"/>
    <property type="match status" value="1"/>
</dbReference>
<keyword evidence="4 8" id="KW-0479">Metal-binding</keyword>
<evidence type="ECO:0000313" key="10">
    <source>
        <dbReference type="Proteomes" id="UP000732377"/>
    </source>
</evidence>
<name>A0A953I0D3_SYMTR</name>
<keyword evidence="3" id="KW-0645">Protease</keyword>
<dbReference type="PANTHER" id="PTHR32481">
    <property type="entry name" value="AMINOPEPTIDASE"/>
    <property type="match status" value="1"/>
</dbReference>
<evidence type="ECO:0000256" key="3">
    <source>
        <dbReference type="ARBA" id="ARBA00022670"/>
    </source>
</evidence>
<evidence type="ECO:0000256" key="8">
    <source>
        <dbReference type="PIRSR" id="PIRSR001123-2"/>
    </source>
</evidence>
<feature type="binding site" evidence="8">
    <location>
        <position position="186"/>
    </location>
    <ligand>
        <name>Zn(2+)</name>
        <dbReference type="ChEBI" id="CHEBI:29105"/>
        <label>1</label>
    </ligand>
</feature>
<evidence type="ECO:0000256" key="1">
    <source>
        <dbReference type="ARBA" id="ARBA00006272"/>
    </source>
</evidence>
<feature type="binding site" evidence="8">
    <location>
        <position position="241"/>
    </location>
    <ligand>
        <name>Zn(2+)</name>
        <dbReference type="ChEBI" id="CHEBI:29105"/>
        <label>1</label>
    </ligand>
</feature>
<evidence type="ECO:0000256" key="6">
    <source>
        <dbReference type="PIRNR" id="PIRNR001123"/>
    </source>
</evidence>
<dbReference type="Gene3D" id="2.40.30.40">
    <property type="entry name" value="Peptidase M42, domain 2"/>
    <property type="match status" value="1"/>
</dbReference>
<reference evidence="9" key="1">
    <citation type="submission" date="2017-11" db="EMBL/GenBank/DDBJ databases">
        <title>Three new genomes from thermophilic consortium.</title>
        <authorList>
            <person name="Quaggio R."/>
            <person name="Amgarten D."/>
            <person name="Setubal J.C."/>
        </authorList>
    </citation>
    <scope>NUCLEOTIDE SEQUENCE</scope>
    <source>
        <strain evidence="9">ZCTH01-B2</strain>
    </source>
</reference>
<dbReference type="Gene3D" id="3.40.630.10">
    <property type="entry name" value="Zn peptidases"/>
    <property type="match status" value="1"/>
</dbReference>
<comment type="cofactor">
    <cofactor evidence="8">
        <name>a divalent metal cation</name>
        <dbReference type="ChEBI" id="CHEBI:60240"/>
    </cofactor>
    <text evidence="8">Binds 2 divalent metal cations per subunit.</text>
</comment>